<name>A0A914XTZ7_9BILA</name>
<feature type="domain" description="Histone deacetylase" evidence="2">
    <location>
        <begin position="23"/>
        <end position="124"/>
    </location>
</feature>
<dbReference type="InterPro" id="IPR023696">
    <property type="entry name" value="Ureohydrolase_dom_sf"/>
</dbReference>
<evidence type="ECO:0000256" key="1">
    <source>
        <dbReference type="ARBA" id="ARBA00048287"/>
    </source>
</evidence>
<protein>
    <submittedName>
        <fullName evidence="4">Histone deacetylase domain-containing protein</fullName>
    </submittedName>
</protein>
<dbReference type="Pfam" id="PF00850">
    <property type="entry name" value="Hist_deacetyl"/>
    <property type="match status" value="1"/>
</dbReference>
<dbReference type="InterPro" id="IPR037138">
    <property type="entry name" value="His_deacetylse_dom_sf"/>
</dbReference>
<dbReference type="InterPro" id="IPR023801">
    <property type="entry name" value="His_deacetylse_dom"/>
</dbReference>
<organism evidence="3 4">
    <name type="scientific">Panagrolaimus superbus</name>
    <dbReference type="NCBI Taxonomy" id="310955"/>
    <lineage>
        <taxon>Eukaryota</taxon>
        <taxon>Metazoa</taxon>
        <taxon>Ecdysozoa</taxon>
        <taxon>Nematoda</taxon>
        <taxon>Chromadorea</taxon>
        <taxon>Rhabditida</taxon>
        <taxon>Tylenchina</taxon>
        <taxon>Panagrolaimomorpha</taxon>
        <taxon>Panagrolaimoidea</taxon>
        <taxon>Panagrolaimidae</taxon>
        <taxon>Panagrolaimus</taxon>
    </lineage>
</organism>
<comment type="catalytic activity">
    <reaction evidence="1">
        <text>N(6)-acetyl-L-lysyl-[histone] + H2O = L-lysyl-[histone] + acetate</text>
        <dbReference type="Rhea" id="RHEA:58196"/>
        <dbReference type="Rhea" id="RHEA-COMP:9845"/>
        <dbReference type="Rhea" id="RHEA-COMP:11338"/>
        <dbReference type="ChEBI" id="CHEBI:15377"/>
        <dbReference type="ChEBI" id="CHEBI:29969"/>
        <dbReference type="ChEBI" id="CHEBI:30089"/>
        <dbReference type="ChEBI" id="CHEBI:61930"/>
        <dbReference type="EC" id="3.5.1.98"/>
    </reaction>
</comment>
<evidence type="ECO:0000313" key="4">
    <source>
        <dbReference type="WBParaSite" id="PSU_v2.g10728.t1"/>
    </source>
</evidence>
<dbReference type="GO" id="GO:0000118">
    <property type="term" value="C:histone deacetylase complex"/>
    <property type="evidence" value="ECO:0007669"/>
    <property type="project" value="TreeGrafter"/>
</dbReference>
<dbReference type="PANTHER" id="PTHR10625">
    <property type="entry name" value="HISTONE DEACETYLASE HDAC1-RELATED"/>
    <property type="match status" value="1"/>
</dbReference>
<dbReference type="AlphaFoldDB" id="A0A914XTZ7"/>
<sequence length="140" mass="16354">MSKTFYISDSSLLKHRCEWDSTHIEIPERLEKICSRLERCGILDQCQRLPPRFANEAEIQLVHSNEYFNKIKDSKGLNLEELEVLSSQFEDIYLNEYTFDAAMKSAGCAIQLMENVLDNRITRFKWICCNSTPWTSCCSQ</sequence>
<keyword evidence="3" id="KW-1185">Reference proteome</keyword>
<evidence type="ECO:0000259" key="2">
    <source>
        <dbReference type="Pfam" id="PF00850"/>
    </source>
</evidence>
<dbReference type="Proteomes" id="UP000887577">
    <property type="component" value="Unplaced"/>
</dbReference>
<dbReference type="SUPFAM" id="SSF52768">
    <property type="entry name" value="Arginase/deacetylase"/>
    <property type="match status" value="1"/>
</dbReference>
<proteinExistence type="predicted"/>
<dbReference type="Gene3D" id="3.40.800.20">
    <property type="entry name" value="Histone deacetylase domain"/>
    <property type="match status" value="1"/>
</dbReference>
<dbReference type="WBParaSite" id="PSU_v2.g10728.t1">
    <property type="protein sequence ID" value="PSU_v2.g10728.t1"/>
    <property type="gene ID" value="PSU_v2.g10728"/>
</dbReference>
<reference evidence="4" key="1">
    <citation type="submission" date="2022-11" db="UniProtKB">
        <authorList>
            <consortium name="WormBaseParasite"/>
        </authorList>
    </citation>
    <scope>IDENTIFICATION</scope>
</reference>
<dbReference type="GO" id="GO:0141221">
    <property type="term" value="F:histone deacetylase activity, hydrolytic mechanism"/>
    <property type="evidence" value="ECO:0007669"/>
    <property type="project" value="UniProtKB-EC"/>
</dbReference>
<dbReference type="GO" id="GO:0040029">
    <property type="term" value="P:epigenetic regulation of gene expression"/>
    <property type="evidence" value="ECO:0007669"/>
    <property type="project" value="TreeGrafter"/>
</dbReference>
<accession>A0A914XTZ7</accession>
<evidence type="ECO:0000313" key="3">
    <source>
        <dbReference type="Proteomes" id="UP000887577"/>
    </source>
</evidence>
<dbReference type="PANTHER" id="PTHR10625:SF45">
    <property type="entry name" value="HISTONE DEACETYLASE DOMAIN-CONTAINING PROTEIN"/>
    <property type="match status" value="1"/>
</dbReference>